<proteinExistence type="predicted"/>
<keyword evidence="2" id="KW-1185">Reference proteome</keyword>
<evidence type="ECO:0000313" key="1">
    <source>
        <dbReference type="EMBL" id="KAK8970652.1"/>
    </source>
</evidence>
<dbReference type="Proteomes" id="UP001412067">
    <property type="component" value="Unassembled WGS sequence"/>
</dbReference>
<comment type="caution">
    <text evidence="1">The sequence shown here is derived from an EMBL/GenBank/DDBJ whole genome shotgun (WGS) entry which is preliminary data.</text>
</comment>
<accession>A0ABR2N2K4</accession>
<gene>
    <name evidence="1" type="primary">LCBK1</name>
    <name evidence="1" type="ORF">KSP40_PGU009707</name>
</gene>
<dbReference type="EMBL" id="JBBWWR010000001">
    <property type="protein sequence ID" value="KAK8970652.1"/>
    <property type="molecule type" value="Genomic_DNA"/>
</dbReference>
<name>A0ABR2N2K4_9ASPA</name>
<reference evidence="1 2" key="1">
    <citation type="journal article" date="2022" name="Nat. Plants">
        <title>Genomes of leafy and leafless Platanthera orchids illuminate the evolution of mycoheterotrophy.</title>
        <authorList>
            <person name="Li M.H."/>
            <person name="Liu K.W."/>
            <person name="Li Z."/>
            <person name="Lu H.C."/>
            <person name="Ye Q.L."/>
            <person name="Zhang D."/>
            <person name="Wang J.Y."/>
            <person name="Li Y.F."/>
            <person name="Zhong Z.M."/>
            <person name="Liu X."/>
            <person name="Yu X."/>
            <person name="Liu D.K."/>
            <person name="Tu X.D."/>
            <person name="Liu B."/>
            <person name="Hao Y."/>
            <person name="Liao X.Y."/>
            <person name="Jiang Y.T."/>
            <person name="Sun W.H."/>
            <person name="Chen J."/>
            <person name="Chen Y.Q."/>
            <person name="Ai Y."/>
            <person name="Zhai J.W."/>
            <person name="Wu S.S."/>
            <person name="Zhou Z."/>
            <person name="Hsiao Y.Y."/>
            <person name="Wu W.L."/>
            <person name="Chen Y.Y."/>
            <person name="Lin Y.F."/>
            <person name="Hsu J.L."/>
            <person name="Li C.Y."/>
            <person name="Wang Z.W."/>
            <person name="Zhao X."/>
            <person name="Zhong W.Y."/>
            <person name="Ma X.K."/>
            <person name="Ma L."/>
            <person name="Huang J."/>
            <person name="Chen G.Z."/>
            <person name="Huang M.Z."/>
            <person name="Huang L."/>
            <person name="Peng D.H."/>
            <person name="Luo Y.B."/>
            <person name="Zou S.Q."/>
            <person name="Chen S.P."/>
            <person name="Lan S."/>
            <person name="Tsai W.C."/>
            <person name="Van de Peer Y."/>
            <person name="Liu Z.J."/>
        </authorList>
    </citation>
    <scope>NUCLEOTIDE SEQUENCE [LARGE SCALE GENOMIC DNA]</scope>
    <source>
        <strain evidence="1">Lor288</strain>
    </source>
</reference>
<keyword evidence="1" id="KW-0808">Transferase</keyword>
<protein>
    <submittedName>
        <fullName evidence="1">Sphingoid long-chain bases kinase 1</fullName>
    </submittedName>
</protein>
<evidence type="ECO:0000313" key="2">
    <source>
        <dbReference type="Proteomes" id="UP001412067"/>
    </source>
</evidence>
<dbReference type="GO" id="GO:0016301">
    <property type="term" value="F:kinase activity"/>
    <property type="evidence" value="ECO:0007669"/>
    <property type="project" value="UniProtKB-KW"/>
</dbReference>
<sequence>MRKSVIHLQYIVSLRVLEQKSLRCMRSRRSQVAAGQLSSPIVFPEKRGKIKSLDQNKNDYVDKDPHQTKSHEHRVDINELSNLLGCDVISGKLAYVKRSKHTGTNVQFGSENANPASIDAKLTSKALSWGSQTLLLEDVVSVSYNAGLRFFDLHAYPLRKISGGLSCIFNPKRSQKDLRFVASTPEEAIKWVAGFADQQCFVKCSPHPMSSSKKKQAEDLVASNLLIDQPFIKCKSPPRTLVILNPRSGHRRSSNLFHGTVQPIVLTSKSIDSSDKRDTSPGIEYM</sequence>
<organism evidence="1 2">
    <name type="scientific">Platanthera guangdongensis</name>
    <dbReference type="NCBI Taxonomy" id="2320717"/>
    <lineage>
        <taxon>Eukaryota</taxon>
        <taxon>Viridiplantae</taxon>
        <taxon>Streptophyta</taxon>
        <taxon>Embryophyta</taxon>
        <taxon>Tracheophyta</taxon>
        <taxon>Spermatophyta</taxon>
        <taxon>Magnoliopsida</taxon>
        <taxon>Liliopsida</taxon>
        <taxon>Asparagales</taxon>
        <taxon>Orchidaceae</taxon>
        <taxon>Orchidoideae</taxon>
        <taxon>Orchideae</taxon>
        <taxon>Orchidinae</taxon>
        <taxon>Platanthera</taxon>
    </lineage>
</organism>
<keyword evidence="1" id="KW-0418">Kinase</keyword>